<comment type="caution">
    <text evidence="1">The sequence shown here is derived from an EMBL/GenBank/DDBJ whole genome shotgun (WGS) entry which is preliminary data.</text>
</comment>
<accession>A0A8X6NNJ5</accession>
<protein>
    <submittedName>
        <fullName evidence="1">Uncharacterized protein</fullName>
    </submittedName>
</protein>
<sequence length="77" mass="8608">MMKEPVNLHYPVTVRKCSGFSLYTRGIHFTQMRQLWMLSIEDDGKPKRLPASLALLVPAKDSDANASISAATFAERV</sequence>
<evidence type="ECO:0000313" key="1">
    <source>
        <dbReference type="EMBL" id="GFT25504.1"/>
    </source>
</evidence>
<gene>
    <name evidence="1" type="ORF">NPIL_69101</name>
</gene>
<organism evidence="1 2">
    <name type="scientific">Nephila pilipes</name>
    <name type="common">Giant wood spider</name>
    <name type="synonym">Nephila maculata</name>
    <dbReference type="NCBI Taxonomy" id="299642"/>
    <lineage>
        <taxon>Eukaryota</taxon>
        <taxon>Metazoa</taxon>
        <taxon>Ecdysozoa</taxon>
        <taxon>Arthropoda</taxon>
        <taxon>Chelicerata</taxon>
        <taxon>Arachnida</taxon>
        <taxon>Araneae</taxon>
        <taxon>Araneomorphae</taxon>
        <taxon>Entelegynae</taxon>
        <taxon>Araneoidea</taxon>
        <taxon>Nephilidae</taxon>
        <taxon>Nephila</taxon>
    </lineage>
</organism>
<evidence type="ECO:0000313" key="2">
    <source>
        <dbReference type="Proteomes" id="UP000887013"/>
    </source>
</evidence>
<dbReference type="AlphaFoldDB" id="A0A8X6NNJ5"/>
<keyword evidence="2" id="KW-1185">Reference proteome</keyword>
<dbReference type="EMBL" id="BMAW01060295">
    <property type="protein sequence ID" value="GFT25504.1"/>
    <property type="molecule type" value="Genomic_DNA"/>
</dbReference>
<proteinExistence type="predicted"/>
<name>A0A8X6NNJ5_NEPPI</name>
<dbReference type="Proteomes" id="UP000887013">
    <property type="component" value="Unassembled WGS sequence"/>
</dbReference>
<reference evidence="1" key="1">
    <citation type="submission" date="2020-08" db="EMBL/GenBank/DDBJ databases">
        <title>Multicomponent nature underlies the extraordinary mechanical properties of spider dragline silk.</title>
        <authorList>
            <person name="Kono N."/>
            <person name="Nakamura H."/>
            <person name="Mori M."/>
            <person name="Yoshida Y."/>
            <person name="Ohtoshi R."/>
            <person name="Malay A.D."/>
            <person name="Moran D.A.P."/>
            <person name="Tomita M."/>
            <person name="Numata K."/>
            <person name="Arakawa K."/>
        </authorList>
    </citation>
    <scope>NUCLEOTIDE SEQUENCE</scope>
</reference>